<gene>
    <name evidence="1" type="ORF">ABQ292_03375</name>
</gene>
<evidence type="ECO:0000313" key="1">
    <source>
        <dbReference type="EMBL" id="MEX5717408.1"/>
    </source>
</evidence>
<keyword evidence="2" id="KW-1185">Reference proteome</keyword>
<proteinExistence type="predicted"/>
<organism evidence="1 2">
    <name type="scientific">Geodermatophilus maliterrae</name>
    <dbReference type="NCBI Taxonomy" id="3162531"/>
    <lineage>
        <taxon>Bacteria</taxon>
        <taxon>Bacillati</taxon>
        <taxon>Actinomycetota</taxon>
        <taxon>Actinomycetes</taxon>
        <taxon>Geodermatophilales</taxon>
        <taxon>Geodermatophilaceae</taxon>
        <taxon>Geodermatophilus</taxon>
    </lineage>
</organism>
<accession>A0ABV3XBB0</accession>
<dbReference type="EMBL" id="JBFNXQ010000006">
    <property type="protein sequence ID" value="MEX5717408.1"/>
    <property type="molecule type" value="Genomic_DNA"/>
</dbReference>
<reference evidence="1 2" key="1">
    <citation type="submission" date="2024-06" db="EMBL/GenBank/DDBJ databases">
        <title>Draft genome sequence of Geodermatophilus badlandi, a novel member of the Geodermatophilaceae isolated from badland sedimentary rocks in the Red desert, Wyoming, USA.</title>
        <authorList>
            <person name="Ben Tekaya S."/>
            <person name="Nouioui I."/>
            <person name="Flores G.M."/>
            <person name="Shaal M.N."/>
            <person name="Bredoire F."/>
            <person name="Basile F."/>
            <person name="Van Diepen L."/>
            <person name="Ward N.L."/>
        </authorList>
    </citation>
    <scope>NUCLEOTIDE SEQUENCE [LARGE SCALE GENOMIC DNA]</scope>
    <source>
        <strain evidence="1 2">WL48A</strain>
    </source>
</reference>
<protein>
    <submittedName>
        <fullName evidence="1">Uncharacterized protein</fullName>
    </submittedName>
</protein>
<dbReference type="RefSeq" id="WP_369203214.1">
    <property type="nucleotide sequence ID" value="NZ_JBFNXQ010000006.1"/>
</dbReference>
<comment type="caution">
    <text evidence="1">The sequence shown here is derived from an EMBL/GenBank/DDBJ whole genome shotgun (WGS) entry which is preliminary data.</text>
</comment>
<sequence>MTVTPITTDDNSLRAPVAPAEVEAPVVIDRFDQWAHSGPGVVTYCYCWIDSVTTAG</sequence>
<dbReference type="Proteomes" id="UP001560045">
    <property type="component" value="Unassembled WGS sequence"/>
</dbReference>
<name>A0ABV3XBB0_9ACTN</name>
<evidence type="ECO:0000313" key="2">
    <source>
        <dbReference type="Proteomes" id="UP001560045"/>
    </source>
</evidence>